<reference evidence="2" key="2">
    <citation type="journal article" date="2011" name="Proc. Natl. Acad. Sci. U.S.A.">
        <title>Obligate biotrophy features unraveled by the genomic analysis of rust fungi.</title>
        <authorList>
            <person name="Duplessis S."/>
            <person name="Cuomo C.A."/>
            <person name="Lin Y.-C."/>
            <person name="Aerts A."/>
            <person name="Tisserant E."/>
            <person name="Veneault-Fourrey C."/>
            <person name="Joly D.L."/>
            <person name="Hacquard S."/>
            <person name="Amselem J."/>
            <person name="Cantarel B.L."/>
            <person name="Chiu R."/>
            <person name="Coutinho P.M."/>
            <person name="Feau N."/>
            <person name="Field M."/>
            <person name="Frey P."/>
            <person name="Gelhaye E."/>
            <person name="Goldberg J."/>
            <person name="Grabherr M.G."/>
            <person name="Kodira C.D."/>
            <person name="Kohler A."/>
            <person name="Kuees U."/>
            <person name="Lindquist E.A."/>
            <person name="Lucas S.M."/>
            <person name="Mago R."/>
            <person name="Mauceli E."/>
            <person name="Morin E."/>
            <person name="Murat C."/>
            <person name="Pangilinan J.L."/>
            <person name="Park R."/>
            <person name="Pearson M."/>
            <person name="Quesneville H."/>
            <person name="Rouhier N."/>
            <person name="Sakthikumar S."/>
            <person name="Salamov A.A."/>
            <person name="Schmutz J."/>
            <person name="Selles B."/>
            <person name="Shapiro H."/>
            <person name="Tanguay P."/>
            <person name="Tuskan G.A."/>
            <person name="Henrissat B."/>
            <person name="Van de Peer Y."/>
            <person name="Rouze P."/>
            <person name="Ellis J.G."/>
            <person name="Dodds P.N."/>
            <person name="Schein J.E."/>
            <person name="Zhong S."/>
            <person name="Hamelin R.C."/>
            <person name="Grigoriev I.V."/>
            <person name="Szabo L.J."/>
            <person name="Martin F."/>
        </authorList>
    </citation>
    <scope>NUCLEOTIDE SEQUENCE [LARGE SCALE GENOMIC DNA]</scope>
    <source>
        <strain evidence="2">CRL 75-36-700-3 / race SCCL</strain>
    </source>
</reference>
<proteinExistence type="predicted"/>
<reference key="1">
    <citation type="submission" date="2007-01" db="EMBL/GenBank/DDBJ databases">
        <title>The Genome Sequence of Puccinia graminis f. sp. tritici Strain CRL 75-36-700-3.</title>
        <authorList>
            <consortium name="The Broad Institute Genome Sequencing Platform"/>
            <person name="Birren B."/>
            <person name="Lander E."/>
            <person name="Galagan J."/>
            <person name="Nusbaum C."/>
            <person name="Devon K."/>
            <person name="Cuomo C."/>
            <person name="Jaffe D."/>
            <person name="Butler J."/>
            <person name="Alvarez P."/>
            <person name="Gnerre S."/>
            <person name="Grabherr M."/>
            <person name="Mauceli E."/>
            <person name="Brockman W."/>
            <person name="Young S."/>
            <person name="LaButti K."/>
            <person name="Sykes S."/>
            <person name="DeCaprio D."/>
            <person name="Crawford M."/>
            <person name="Koehrsen M."/>
            <person name="Engels R."/>
            <person name="Montgomery P."/>
            <person name="Pearson M."/>
            <person name="Howarth C."/>
            <person name="Larson L."/>
            <person name="White J."/>
            <person name="Zeng Q."/>
            <person name="Kodira C."/>
            <person name="Yandava C."/>
            <person name="Alvarado L."/>
            <person name="O'Leary S."/>
            <person name="Szabo L."/>
            <person name="Dean R."/>
            <person name="Schein J."/>
        </authorList>
    </citation>
    <scope>NUCLEOTIDE SEQUENCE</scope>
    <source>
        <strain>CRL 75-36-700-3</strain>
    </source>
</reference>
<accession>E3KH36</accession>
<protein>
    <submittedName>
        <fullName evidence="1">Uncharacterized protein</fullName>
    </submittedName>
</protein>
<dbReference type="InParanoid" id="E3KH36"/>
<sequence>MDRGNEIGPLILLTLQYIPELLPLVQSGHHPEPGIPMASHALAIGIPMPGQIPADWKYNRYLPHSNFENPIGNCGVTAELHDDFISSNYHHYVIVYAPKFGEAVCFCPGCWGFYLFEGPMVLMSEMPLKCATSTPALEAA</sequence>
<evidence type="ECO:0000313" key="1">
    <source>
        <dbReference type="EMBL" id="EFP83611.1"/>
    </source>
</evidence>
<evidence type="ECO:0000313" key="2">
    <source>
        <dbReference type="Proteomes" id="UP000008783"/>
    </source>
</evidence>
<dbReference type="RefSeq" id="XP_003328030.1">
    <property type="nucleotide sequence ID" value="XM_003327982.1"/>
</dbReference>
<dbReference type="EMBL" id="DS178287">
    <property type="protein sequence ID" value="EFP83611.1"/>
    <property type="molecule type" value="Genomic_DNA"/>
</dbReference>
<dbReference type="KEGG" id="pgr:PGTG_09324"/>
<keyword evidence="2" id="KW-1185">Reference proteome</keyword>
<name>E3KH36_PUCGT</name>
<dbReference type="HOGENOM" id="CLU_1836116_0_0_1"/>
<dbReference type="AlphaFoldDB" id="E3KH36"/>
<dbReference type="VEuPathDB" id="FungiDB:PGTG_09324"/>
<dbReference type="GeneID" id="10532295"/>
<gene>
    <name evidence="1" type="ORF">PGTG_09324</name>
</gene>
<dbReference type="Proteomes" id="UP000008783">
    <property type="component" value="Unassembled WGS sequence"/>
</dbReference>
<organism evidence="1 2">
    <name type="scientific">Puccinia graminis f. sp. tritici (strain CRL 75-36-700-3 / race SCCL)</name>
    <name type="common">Black stem rust fungus</name>
    <dbReference type="NCBI Taxonomy" id="418459"/>
    <lineage>
        <taxon>Eukaryota</taxon>
        <taxon>Fungi</taxon>
        <taxon>Dikarya</taxon>
        <taxon>Basidiomycota</taxon>
        <taxon>Pucciniomycotina</taxon>
        <taxon>Pucciniomycetes</taxon>
        <taxon>Pucciniales</taxon>
        <taxon>Pucciniaceae</taxon>
        <taxon>Puccinia</taxon>
    </lineage>
</organism>